<protein>
    <submittedName>
        <fullName evidence="3">Uncharacterized protein</fullName>
    </submittedName>
</protein>
<dbReference type="PROSITE" id="PS50012">
    <property type="entry name" value="RCC1_3"/>
    <property type="match status" value="2"/>
</dbReference>
<dbReference type="Gene3D" id="2.130.10.30">
    <property type="entry name" value="Regulator of chromosome condensation 1/beta-lactamase-inhibitor protein II"/>
    <property type="match status" value="1"/>
</dbReference>
<feature type="repeat" description="RCC1" evidence="2">
    <location>
        <begin position="44"/>
        <end position="96"/>
    </location>
</feature>
<dbReference type="PANTHER" id="PTHR22872">
    <property type="entry name" value="BTK-BINDING PROTEIN-RELATED"/>
    <property type="match status" value="1"/>
</dbReference>
<keyword evidence="4" id="KW-1185">Reference proteome</keyword>
<feature type="repeat" description="RCC1" evidence="2">
    <location>
        <begin position="1"/>
        <end position="43"/>
    </location>
</feature>
<comment type="caution">
    <text evidence="3">The sequence shown here is derived from an EMBL/GenBank/DDBJ whole genome shotgun (WGS) entry which is preliminary data.</text>
</comment>
<dbReference type="PROSITE" id="PS00626">
    <property type="entry name" value="RCC1_2"/>
    <property type="match status" value="1"/>
</dbReference>
<evidence type="ECO:0000256" key="2">
    <source>
        <dbReference type="PROSITE-ProRule" id="PRU00235"/>
    </source>
</evidence>
<evidence type="ECO:0000313" key="4">
    <source>
        <dbReference type="Proteomes" id="UP000194236"/>
    </source>
</evidence>
<accession>A0A1Y3BCZ5</accession>
<dbReference type="OrthoDB" id="6416565at2759"/>
<reference evidence="3 4" key="1">
    <citation type="submission" date="2017-03" db="EMBL/GenBank/DDBJ databases">
        <title>Genome Survey of Euroglyphus maynei.</title>
        <authorList>
            <person name="Arlian L.G."/>
            <person name="Morgan M.S."/>
            <person name="Rider S.D."/>
        </authorList>
    </citation>
    <scope>NUCLEOTIDE SEQUENCE [LARGE SCALE GENOMIC DNA]</scope>
    <source>
        <strain evidence="3">Arlian Lab</strain>
        <tissue evidence="3">Whole body</tissue>
    </source>
</reference>
<dbReference type="InterPro" id="IPR009091">
    <property type="entry name" value="RCC1/BLIP-II"/>
</dbReference>
<keyword evidence="1" id="KW-0677">Repeat</keyword>
<evidence type="ECO:0000313" key="3">
    <source>
        <dbReference type="EMBL" id="OTF78780.1"/>
    </source>
</evidence>
<sequence>MYGQLGHGSNANEVLPRKVFELMGVRIVQVSCGRCHTLVVNKQGRLYSFGLNGSGQLGIGNTCTKYLPISLRGQWSELNTKDIIVRDNQRSLLLVDES</sequence>
<dbReference type="AlphaFoldDB" id="A0A1Y3BCZ5"/>
<feature type="non-terminal residue" evidence="3">
    <location>
        <position position="98"/>
    </location>
</feature>
<organism evidence="3 4">
    <name type="scientific">Euroglyphus maynei</name>
    <name type="common">Mayne's house dust mite</name>
    <dbReference type="NCBI Taxonomy" id="6958"/>
    <lineage>
        <taxon>Eukaryota</taxon>
        <taxon>Metazoa</taxon>
        <taxon>Ecdysozoa</taxon>
        <taxon>Arthropoda</taxon>
        <taxon>Chelicerata</taxon>
        <taxon>Arachnida</taxon>
        <taxon>Acari</taxon>
        <taxon>Acariformes</taxon>
        <taxon>Sarcoptiformes</taxon>
        <taxon>Astigmata</taxon>
        <taxon>Psoroptidia</taxon>
        <taxon>Analgoidea</taxon>
        <taxon>Pyroglyphidae</taxon>
        <taxon>Pyroglyphinae</taxon>
        <taxon>Euroglyphus</taxon>
    </lineage>
</organism>
<gene>
    <name evidence="3" type="ORF">BLA29_014754</name>
</gene>
<proteinExistence type="predicted"/>
<evidence type="ECO:0000256" key="1">
    <source>
        <dbReference type="ARBA" id="ARBA00022737"/>
    </source>
</evidence>
<name>A0A1Y3BCZ5_EURMA</name>
<dbReference type="EMBL" id="MUJZ01026253">
    <property type="protein sequence ID" value="OTF78780.1"/>
    <property type="molecule type" value="Genomic_DNA"/>
</dbReference>
<dbReference type="Pfam" id="PF00415">
    <property type="entry name" value="RCC1"/>
    <property type="match status" value="2"/>
</dbReference>
<dbReference type="InterPro" id="IPR000408">
    <property type="entry name" value="Reg_chr_condens"/>
</dbReference>
<dbReference type="InterPro" id="IPR051625">
    <property type="entry name" value="Signaling_Regulatory_Domain"/>
</dbReference>
<dbReference type="SUPFAM" id="SSF50985">
    <property type="entry name" value="RCC1/BLIP-II"/>
    <property type="match status" value="1"/>
</dbReference>
<dbReference type="Proteomes" id="UP000194236">
    <property type="component" value="Unassembled WGS sequence"/>
</dbReference>